<feature type="domain" description="SAM-dependent MTase RsmB/NOP-type" evidence="10">
    <location>
        <begin position="250"/>
        <end position="512"/>
    </location>
</feature>
<accession>E6PJT2</accession>
<dbReference type="AlphaFoldDB" id="E6PJT2"/>
<keyword evidence="5 11" id="KW-0489">Methyltransferase</keyword>
<dbReference type="SUPFAM" id="SSF48013">
    <property type="entry name" value="NusB-like"/>
    <property type="match status" value="1"/>
</dbReference>
<dbReference type="GO" id="GO:0005737">
    <property type="term" value="C:cytoplasm"/>
    <property type="evidence" value="ECO:0007669"/>
    <property type="project" value="UniProtKB-SubCell"/>
</dbReference>
<evidence type="ECO:0000313" key="11">
    <source>
        <dbReference type="EMBL" id="CBH95231.1"/>
    </source>
</evidence>
<dbReference type="Gene3D" id="3.40.50.150">
    <property type="entry name" value="Vaccinia Virus protein VP39"/>
    <property type="match status" value="1"/>
</dbReference>
<dbReference type="PANTHER" id="PTHR22807:SF61">
    <property type="entry name" value="NOL1_NOP2_SUN FAMILY PROTEIN _ ANTITERMINATION NUSB DOMAIN-CONTAINING PROTEIN"/>
    <property type="match status" value="1"/>
</dbReference>
<dbReference type="InterPro" id="IPR049560">
    <property type="entry name" value="MeTrfase_RsmB-F_NOP2_cat"/>
</dbReference>
<comment type="subcellular location">
    <subcellularLocation>
        <location evidence="1">Cytoplasm</location>
    </subcellularLocation>
</comment>
<evidence type="ECO:0000256" key="6">
    <source>
        <dbReference type="ARBA" id="ARBA00022679"/>
    </source>
</evidence>
<dbReference type="NCBIfam" id="NF008149">
    <property type="entry name" value="PRK10901.1"/>
    <property type="match status" value="1"/>
</dbReference>
<dbReference type="Pfam" id="PF22458">
    <property type="entry name" value="RsmF-B_ferredox"/>
    <property type="match status" value="1"/>
</dbReference>
<dbReference type="GO" id="GO:0003723">
    <property type="term" value="F:RNA binding"/>
    <property type="evidence" value="ECO:0007669"/>
    <property type="project" value="UniProtKB-KW"/>
</dbReference>
<evidence type="ECO:0000256" key="1">
    <source>
        <dbReference type="ARBA" id="ARBA00004496"/>
    </source>
</evidence>
<evidence type="ECO:0000256" key="5">
    <source>
        <dbReference type="ARBA" id="ARBA00022603"/>
    </source>
</evidence>
<dbReference type="InterPro" id="IPR035926">
    <property type="entry name" value="NusB-like_sf"/>
</dbReference>
<proteinExistence type="inferred from homology"/>
<evidence type="ECO:0000256" key="7">
    <source>
        <dbReference type="ARBA" id="ARBA00022691"/>
    </source>
</evidence>
<evidence type="ECO:0000256" key="2">
    <source>
        <dbReference type="ARBA" id="ARBA00007494"/>
    </source>
</evidence>
<dbReference type="Pfam" id="PF01189">
    <property type="entry name" value="Methyltr_RsmB-F"/>
    <property type="match status" value="1"/>
</dbReference>
<dbReference type="GO" id="GO:0008649">
    <property type="term" value="F:rRNA methyltransferase activity"/>
    <property type="evidence" value="ECO:0007669"/>
    <property type="project" value="InterPro"/>
</dbReference>
<evidence type="ECO:0000259" key="10">
    <source>
        <dbReference type="PROSITE" id="PS51686"/>
    </source>
</evidence>
<evidence type="ECO:0000256" key="9">
    <source>
        <dbReference type="SAM" id="MobiDB-lite"/>
    </source>
</evidence>
<dbReference type="CDD" id="cd02440">
    <property type="entry name" value="AdoMet_MTases"/>
    <property type="match status" value="1"/>
</dbReference>
<organism evidence="11">
    <name type="scientific">mine drainage metagenome</name>
    <dbReference type="NCBI Taxonomy" id="410659"/>
    <lineage>
        <taxon>unclassified sequences</taxon>
        <taxon>metagenomes</taxon>
        <taxon>ecological metagenomes</taxon>
    </lineage>
</organism>
<sequence>MNIAIETTAAIRPDARSPTAARRPLHLDLRAAADLLGCVLTGQSLASALPQLAKTGHWSAAERGAAQALSFEVLRGLGRAQALLAALHPRRIKPPELEQLLLVAIALLSAPRSPQADSPRGGQGNSGAAHRFLESAPSSPQTDVARGGQENAGAAPRILDSVLGNPQEDSLGAPPLYPDHTLINQAVQACALRPKTRHARGLVNALLRRLQTERENLLQAVMQGDPARYNHPDWWVQRMRAAYPQDWANLLDLAAQRPAMTLRVNARWGDRGAYLALLRAQGMDAAAPATPGLEQALILHRPVPVQDLPLFDAGAVSVQDASAQFAAGLLDARDGMRVLDACAAPGGKTAHILERADCEVLALDHDATRAERIGATLARLRLPQAQVVAANAAQTASWWDGRAFDRILLDAPCSASGIVRRHPDIRWLRQDADIPALAVQQAALLEALWPLLAPGGQLLYATCSVFPEEGSEQAAAFLRRHDDALAWAAPGQILPSRSPERDGFYYALFAKRTEH</sequence>
<evidence type="ECO:0000256" key="3">
    <source>
        <dbReference type="ARBA" id="ARBA00022490"/>
    </source>
</evidence>
<keyword evidence="4" id="KW-0698">rRNA processing</keyword>
<evidence type="ECO:0000256" key="4">
    <source>
        <dbReference type="ARBA" id="ARBA00022552"/>
    </source>
</evidence>
<dbReference type="InterPro" id="IPR023267">
    <property type="entry name" value="RCMT"/>
</dbReference>
<dbReference type="Gene3D" id="3.30.70.1170">
    <property type="entry name" value="Sun protein, domain 3"/>
    <property type="match status" value="1"/>
</dbReference>
<dbReference type="InterPro" id="IPR054728">
    <property type="entry name" value="RsmB-like_ferredoxin"/>
</dbReference>
<dbReference type="InterPro" id="IPR018314">
    <property type="entry name" value="RsmB/NOL1/NOP2-like_CS"/>
</dbReference>
<comment type="caution">
    <text evidence="11">The sequence shown here is derived from an EMBL/GenBank/DDBJ whole genome shotgun (WGS) entry which is preliminary data.</text>
</comment>
<comment type="similarity">
    <text evidence="2">Belongs to the class I-like SAM-binding methyltransferase superfamily. RsmB/NOP family.</text>
</comment>
<dbReference type="InterPro" id="IPR004573">
    <property type="entry name" value="rRNA_ssu_MeTfrase_B"/>
</dbReference>
<dbReference type="EMBL" id="CABM01000002">
    <property type="protein sequence ID" value="CBH95231.1"/>
    <property type="molecule type" value="Genomic_DNA"/>
</dbReference>
<name>E6PJT2_9ZZZZ</name>
<gene>
    <name evidence="11" type="ORF">CARN2_0618</name>
</gene>
<dbReference type="PANTHER" id="PTHR22807">
    <property type="entry name" value="NOP2 YEAST -RELATED NOL1/NOP2/FMU SUN DOMAIN-CONTAINING"/>
    <property type="match status" value="1"/>
</dbReference>
<dbReference type="SUPFAM" id="SSF53335">
    <property type="entry name" value="S-adenosyl-L-methionine-dependent methyltransferases"/>
    <property type="match status" value="1"/>
</dbReference>
<dbReference type="PRINTS" id="PR02008">
    <property type="entry name" value="RCMTFAMILY"/>
</dbReference>
<dbReference type="PROSITE" id="PS51686">
    <property type="entry name" value="SAM_MT_RSMB_NOP"/>
    <property type="match status" value="1"/>
</dbReference>
<keyword evidence="3" id="KW-0963">Cytoplasm</keyword>
<keyword evidence="6 11" id="KW-0808">Transferase</keyword>
<evidence type="ECO:0000256" key="8">
    <source>
        <dbReference type="ARBA" id="ARBA00022884"/>
    </source>
</evidence>
<dbReference type="InterPro" id="IPR029063">
    <property type="entry name" value="SAM-dependent_MTases_sf"/>
</dbReference>
<protein>
    <submittedName>
        <fullName evidence="11">Putative rsmB (Sun protein) (Fmu, rRNA SAM-dependent methyltransferase)</fullName>
    </submittedName>
</protein>
<keyword evidence="7" id="KW-0949">S-adenosyl-L-methionine</keyword>
<feature type="region of interest" description="Disordered" evidence="9">
    <location>
        <begin position="112"/>
        <end position="150"/>
    </location>
</feature>
<reference evidence="11" key="1">
    <citation type="submission" date="2009-10" db="EMBL/GenBank/DDBJ databases">
        <title>Diversity of trophic interactions inside an arsenic-rich microbial ecosystem.</title>
        <authorList>
            <person name="Bertin P.N."/>
            <person name="Heinrich-Salmeron A."/>
            <person name="Pelletier E."/>
            <person name="Goulhen-Chollet F."/>
            <person name="Arsene-Ploetze F."/>
            <person name="Gallien S."/>
            <person name="Calteau A."/>
            <person name="Vallenet D."/>
            <person name="Casiot C."/>
            <person name="Chane-Woon-Ming B."/>
            <person name="Giloteaux L."/>
            <person name="Barakat M."/>
            <person name="Bonnefoy V."/>
            <person name="Bruneel O."/>
            <person name="Chandler M."/>
            <person name="Cleiss J."/>
            <person name="Duran R."/>
            <person name="Elbaz-Poulichet F."/>
            <person name="Fonknechten N."/>
            <person name="Lauga B."/>
            <person name="Mornico D."/>
            <person name="Ortet P."/>
            <person name="Schaeffer C."/>
            <person name="Siguier P."/>
            <person name="Alexander Thil Smith A."/>
            <person name="Van Dorsselaer A."/>
            <person name="Weissenbach J."/>
            <person name="Medigue C."/>
            <person name="Le Paslier D."/>
        </authorList>
    </citation>
    <scope>NUCLEOTIDE SEQUENCE</scope>
</reference>
<dbReference type="FunFam" id="3.40.50.150:FF:000022">
    <property type="entry name" value="Ribosomal RNA small subunit methyltransferase B"/>
    <property type="match status" value="1"/>
</dbReference>
<dbReference type="InterPro" id="IPR001678">
    <property type="entry name" value="MeTrfase_RsmB-F_NOP2_dom"/>
</dbReference>
<dbReference type="NCBIfam" id="TIGR00563">
    <property type="entry name" value="rsmB"/>
    <property type="match status" value="1"/>
</dbReference>
<dbReference type="PROSITE" id="PS01153">
    <property type="entry name" value="NOL1_NOP2_SUN"/>
    <property type="match status" value="1"/>
</dbReference>
<keyword evidence="8" id="KW-0694">RNA-binding</keyword>
<dbReference type="Gene3D" id="1.10.940.10">
    <property type="entry name" value="NusB-like"/>
    <property type="match status" value="1"/>
</dbReference>